<feature type="chain" id="PRO_5025415973" description="Lysozyme inhibitor LprI N-terminal domain-containing protein" evidence="1">
    <location>
        <begin position="19"/>
        <end position="176"/>
    </location>
</feature>
<gene>
    <name evidence="2" type="ORF">GUL26_36195</name>
</gene>
<sequence length="176" mass="19804">MKIFSLIFVMLLSTSAFAVERYIDKAQESYDMKRAEYFKTARSSCSHLKTVGERRTCERKITDKADEKYPPRGSSAYSKKNYSGMSKDQAVAKLIELKSIYEKAHGGSKAYPGELTKNAVEAEASWIQENIFGRRTLSSSLSFYLPCEKQLAGSPIRKYCEIGGDKVLEGSIYSTE</sequence>
<evidence type="ECO:0000313" key="3">
    <source>
        <dbReference type="Proteomes" id="UP000644192"/>
    </source>
</evidence>
<accession>A0A6B1YIU8</accession>
<dbReference type="EMBL" id="WXZT01000058">
    <property type="protein sequence ID" value="MZZ17698.1"/>
    <property type="molecule type" value="Genomic_DNA"/>
</dbReference>
<organism evidence="2 3">
    <name type="scientific">Pseudomonas aeruginosa</name>
    <dbReference type="NCBI Taxonomy" id="287"/>
    <lineage>
        <taxon>Bacteria</taxon>
        <taxon>Pseudomonadati</taxon>
        <taxon>Pseudomonadota</taxon>
        <taxon>Gammaproteobacteria</taxon>
        <taxon>Pseudomonadales</taxon>
        <taxon>Pseudomonadaceae</taxon>
        <taxon>Pseudomonas</taxon>
    </lineage>
</organism>
<name>A0A6B1YIU8_PSEAI</name>
<evidence type="ECO:0000313" key="2">
    <source>
        <dbReference type="EMBL" id="MZZ17698.1"/>
    </source>
</evidence>
<keyword evidence="1" id="KW-0732">Signal</keyword>
<dbReference type="AlphaFoldDB" id="A0A6B1YIU8"/>
<comment type="caution">
    <text evidence="2">The sequence shown here is derived from an EMBL/GenBank/DDBJ whole genome shotgun (WGS) entry which is preliminary data.</text>
</comment>
<evidence type="ECO:0000256" key="1">
    <source>
        <dbReference type="SAM" id="SignalP"/>
    </source>
</evidence>
<reference evidence="2" key="1">
    <citation type="submission" date="2020-01" db="EMBL/GenBank/DDBJ databases">
        <title>Bacteria Cultured from War Wounds Associated with the Conflict in Eastern Ukraine.</title>
        <authorList>
            <person name="Snesrud E."/>
            <person name="Galac M.R."/>
            <person name="Mc Gann P."/>
            <person name="Valentine K."/>
            <person name="Viacheslav K."/>
        </authorList>
    </citation>
    <scope>NUCLEOTIDE SEQUENCE</scope>
    <source>
        <strain evidence="2">VNMU148</strain>
    </source>
</reference>
<proteinExistence type="predicted"/>
<protein>
    <recommendedName>
        <fullName evidence="4">Lysozyme inhibitor LprI N-terminal domain-containing protein</fullName>
    </recommendedName>
</protein>
<evidence type="ECO:0008006" key="4">
    <source>
        <dbReference type="Google" id="ProtNLM"/>
    </source>
</evidence>
<dbReference type="Proteomes" id="UP000644192">
    <property type="component" value="Unassembled WGS sequence"/>
</dbReference>
<feature type="signal peptide" evidence="1">
    <location>
        <begin position="1"/>
        <end position="18"/>
    </location>
</feature>
<dbReference type="RefSeq" id="WP_161417296.1">
    <property type="nucleotide sequence ID" value="NZ_JBIDIV010000048.1"/>
</dbReference>